<gene>
    <name evidence="5" type="ORF">BST11_13140</name>
</gene>
<comment type="caution">
    <text evidence="5">The sequence shown here is derived from an EMBL/GenBank/DDBJ whole genome shotgun (WGS) entry which is preliminary data.</text>
</comment>
<comment type="similarity">
    <text evidence="1">Belongs to the peptidase S13 family.</text>
</comment>
<dbReference type="Proteomes" id="UP000192319">
    <property type="component" value="Unassembled WGS sequence"/>
</dbReference>
<keyword evidence="3" id="KW-0732">Signal</keyword>
<feature type="signal peptide" evidence="3">
    <location>
        <begin position="1"/>
        <end position="17"/>
    </location>
</feature>
<dbReference type="InterPro" id="IPR000667">
    <property type="entry name" value="Peptidase_S13"/>
</dbReference>
<dbReference type="PANTHER" id="PTHR30023:SF0">
    <property type="entry name" value="PENICILLIN-SENSITIVE CARBOXYPEPTIDASE A"/>
    <property type="match status" value="1"/>
</dbReference>
<evidence type="ECO:0000256" key="3">
    <source>
        <dbReference type="SAM" id="SignalP"/>
    </source>
</evidence>
<organism evidence="5 6">
    <name type="scientific">Mycobacterium alsense</name>
    <dbReference type="NCBI Taxonomy" id="324058"/>
    <lineage>
        <taxon>Bacteria</taxon>
        <taxon>Bacillati</taxon>
        <taxon>Actinomycetota</taxon>
        <taxon>Actinomycetes</taxon>
        <taxon>Mycobacteriales</taxon>
        <taxon>Mycobacteriaceae</taxon>
        <taxon>Mycobacterium</taxon>
    </lineage>
</organism>
<dbReference type="EMBL" id="MVHD01000019">
    <property type="protein sequence ID" value="OQZ90385.1"/>
    <property type="molecule type" value="Genomic_DNA"/>
</dbReference>
<keyword evidence="2" id="KW-0378">Hydrolase</keyword>
<dbReference type="Pfam" id="PF02113">
    <property type="entry name" value="Peptidase_S13"/>
    <property type="match status" value="1"/>
</dbReference>
<accession>A0ABX3R8I1</accession>
<reference evidence="5 6" key="1">
    <citation type="submission" date="2017-02" db="EMBL/GenBank/DDBJ databases">
        <title>The new phylogeny of genus Mycobacterium.</title>
        <authorList>
            <person name="Tortoli E."/>
            <person name="Trovato A."/>
            <person name="Cirillo D.M."/>
        </authorList>
    </citation>
    <scope>NUCLEOTIDE SEQUENCE [LARGE SCALE GENOMIC DNA]</scope>
    <source>
        <strain evidence="5 6">DSM 45230</strain>
    </source>
</reference>
<keyword evidence="6" id="KW-1185">Reference proteome</keyword>
<dbReference type="Gene3D" id="3.40.710.10">
    <property type="entry name" value="DD-peptidase/beta-lactamase superfamily"/>
    <property type="match status" value="2"/>
</dbReference>
<keyword evidence="5" id="KW-0645">Protease</keyword>
<dbReference type="InterPro" id="IPR012338">
    <property type="entry name" value="Beta-lactam/transpept-like"/>
</dbReference>
<dbReference type="NCBIfam" id="TIGR00666">
    <property type="entry name" value="PBP4"/>
    <property type="match status" value="2"/>
</dbReference>
<protein>
    <submittedName>
        <fullName evidence="5">D-alanyl-D-alanine carboxypeptidase</fullName>
    </submittedName>
</protein>
<evidence type="ECO:0000313" key="6">
    <source>
        <dbReference type="Proteomes" id="UP000192319"/>
    </source>
</evidence>
<evidence type="ECO:0000313" key="5">
    <source>
        <dbReference type="EMBL" id="OQZ90385.1"/>
    </source>
</evidence>
<dbReference type="InterPro" id="IPR056340">
    <property type="entry name" value="Rv3627c-like_N"/>
</dbReference>
<dbReference type="GO" id="GO:0004180">
    <property type="term" value="F:carboxypeptidase activity"/>
    <property type="evidence" value="ECO:0007669"/>
    <property type="project" value="UniProtKB-KW"/>
</dbReference>
<proteinExistence type="inferred from homology"/>
<dbReference type="Pfam" id="PF23714">
    <property type="entry name" value="Rv3627c_N"/>
    <property type="match status" value="1"/>
</dbReference>
<evidence type="ECO:0000256" key="1">
    <source>
        <dbReference type="ARBA" id="ARBA00006096"/>
    </source>
</evidence>
<feature type="chain" id="PRO_5045422433" evidence="3">
    <location>
        <begin position="18"/>
        <end position="450"/>
    </location>
</feature>
<evidence type="ECO:0000256" key="2">
    <source>
        <dbReference type="ARBA" id="ARBA00022801"/>
    </source>
</evidence>
<feature type="domain" description="Carboxypeptidase Rv3627c-like N-terminal" evidence="4">
    <location>
        <begin position="1"/>
        <end position="49"/>
    </location>
</feature>
<sequence>MLIGLAVLAFVAAVVAAATFFTTGGHGAGAAHAPVPPPRPPTVKPGMVPVADTAEAPSPGGVAAALAPVAADPNLGRLGGRISDAITGKELWRVADDLPLVPASTNKVLTAAAALLTLDRQARISTRVVAGSANAQGPVVLVGAGDPVLSAAPPGVETWYRGAARISDLVEQVRRSGMTPTAVQVDISAFSGPTMAQGWDPADVDNGDIAPIEPVMIDAGRIQPTTVNSRRSKTPALDAGRELAKGLGLDPAAVTIGTAPTGARQLAVVQSAPLIQRLSEMMDHSDNVMAECIGREVAAAINRPRSFAGAVDAVTNRLSTAHVDTAGTALQDSSGLSVDDRLTAKTLDGVMVAATGPDHPALRGLLDLLPIAGGSGTLGDRFLDPATDRGPAGWLRAKTGSLTDINSLVGVLTDRSGRVLTFAFLSNAAGPNGRNAMDALATKLWFCGCS</sequence>
<dbReference type="PANTHER" id="PTHR30023">
    <property type="entry name" value="D-ALANYL-D-ALANINE CARBOXYPEPTIDASE"/>
    <property type="match status" value="1"/>
</dbReference>
<evidence type="ECO:0000259" key="4">
    <source>
        <dbReference type="Pfam" id="PF23714"/>
    </source>
</evidence>
<dbReference type="SUPFAM" id="SSF56601">
    <property type="entry name" value="beta-lactamase/transpeptidase-like"/>
    <property type="match status" value="1"/>
</dbReference>
<name>A0ABX3R8I1_9MYCO</name>
<dbReference type="PRINTS" id="PR00922">
    <property type="entry name" value="DADACBPTASE3"/>
</dbReference>
<keyword evidence="5" id="KW-0121">Carboxypeptidase</keyword>